<dbReference type="InterPro" id="IPR000322">
    <property type="entry name" value="Glyco_hydro_31_TIM"/>
</dbReference>
<dbReference type="InterPro" id="IPR013780">
    <property type="entry name" value="Glyco_hydro_b"/>
</dbReference>
<keyword evidence="2 4" id="KW-0378">Hydrolase</keyword>
<feature type="domain" description="Glycoside hydrolase family 31 TIM barrel" evidence="6">
    <location>
        <begin position="364"/>
        <end position="712"/>
    </location>
</feature>
<accession>A0ABM4VNU1</accession>
<dbReference type="Gene3D" id="2.60.40.1760">
    <property type="entry name" value="glycosyl hydrolase (family 31)"/>
    <property type="match status" value="1"/>
</dbReference>
<dbReference type="SUPFAM" id="SSF51011">
    <property type="entry name" value="Glycosyl hydrolase domain"/>
    <property type="match status" value="1"/>
</dbReference>
<dbReference type="InterPro" id="IPR025887">
    <property type="entry name" value="Glyco_hydro_31_N_dom"/>
</dbReference>
<dbReference type="InterPro" id="IPR011013">
    <property type="entry name" value="Gal_mutarotase_sf_dom"/>
</dbReference>
<dbReference type="Pfam" id="PF13802">
    <property type="entry name" value="Gal_mutarotas_2"/>
    <property type="match status" value="1"/>
</dbReference>
<evidence type="ECO:0000256" key="1">
    <source>
        <dbReference type="ARBA" id="ARBA00007806"/>
    </source>
</evidence>
<dbReference type="InterPro" id="IPR030459">
    <property type="entry name" value="Glyco_hydro_31_CS"/>
</dbReference>
<feature type="region of interest" description="Disordered" evidence="5">
    <location>
        <begin position="167"/>
        <end position="195"/>
    </location>
</feature>
<dbReference type="InterPro" id="IPR017853">
    <property type="entry name" value="GH"/>
</dbReference>
<dbReference type="InterPro" id="IPR030458">
    <property type="entry name" value="Glyco_hydro_31_AS"/>
</dbReference>
<dbReference type="PANTHER" id="PTHR22762:SF150">
    <property type="entry name" value="ALPHA-GLUCOSIDASE-LIKE"/>
    <property type="match status" value="1"/>
</dbReference>
<name>A0ABM4VNU1_COFAR</name>
<dbReference type="PROSITE" id="PS00707">
    <property type="entry name" value="GLYCOSYL_HYDROL_F31_2"/>
    <property type="match status" value="1"/>
</dbReference>
<dbReference type="InterPro" id="IPR048395">
    <property type="entry name" value="Glyco_hydro_31_C"/>
</dbReference>
<evidence type="ECO:0000313" key="10">
    <source>
        <dbReference type="RefSeq" id="XP_071921209.1"/>
    </source>
</evidence>
<evidence type="ECO:0000259" key="8">
    <source>
        <dbReference type="Pfam" id="PF21365"/>
    </source>
</evidence>
<feature type="domain" description="Glycosyl hydrolase family 31 C-terminal" evidence="8">
    <location>
        <begin position="721"/>
        <end position="810"/>
    </location>
</feature>
<dbReference type="CDD" id="cd06602">
    <property type="entry name" value="GH31_MGAM_SI_GAA"/>
    <property type="match status" value="1"/>
</dbReference>
<comment type="similarity">
    <text evidence="1 4">Belongs to the glycosyl hydrolase 31 family.</text>
</comment>
<evidence type="ECO:0000256" key="5">
    <source>
        <dbReference type="SAM" id="MobiDB-lite"/>
    </source>
</evidence>
<dbReference type="SUPFAM" id="SSF51445">
    <property type="entry name" value="(Trans)glycosidases"/>
    <property type="match status" value="1"/>
</dbReference>
<evidence type="ECO:0000256" key="3">
    <source>
        <dbReference type="ARBA" id="ARBA00023295"/>
    </source>
</evidence>
<evidence type="ECO:0000259" key="6">
    <source>
        <dbReference type="Pfam" id="PF01055"/>
    </source>
</evidence>
<dbReference type="Gene3D" id="3.20.20.80">
    <property type="entry name" value="Glycosidases"/>
    <property type="match status" value="1"/>
</dbReference>
<dbReference type="Gene3D" id="2.60.40.1180">
    <property type="entry name" value="Golgi alpha-mannosidase II"/>
    <property type="match status" value="2"/>
</dbReference>
<dbReference type="GeneID" id="140014354"/>
<dbReference type="Pfam" id="PF01055">
    <property type="entry name" value="Glyco_hydro_31_2nd"/>
    <property type="match status" value="1"/>
</dbReference>
<dbReference type="Proteomes" id="UP001652660">
    <property type="component" value="Chromosome 9c"/>
</dbReference>
<keyword evidence="9" id="KW-1185">Reference proteome</keyword>
<dbReference type="Pfam" id="PF21365">
    <property type="entry name" value="Glyco_hydro_31_3rd"/>
    <property type="match status" value="1"/>
</dbReference>
<keyword evidence="3 4" id="KW-0326">Glycosidase</keyword>
<organism evidence="9 10">
    <name type="scientific">Coffea arabica</name>
    <name type="common">Arabian coffee</name>
    <dbReference type="NCBI Taxonomy" id="13443"/>
    <lineage>
        <taxon>Eukaryota</taxon>
        <taxon>Viridiplantae</taxon>
        <taxon>Streptophyta</taxon>
        <taxon>Embryophyta</taxon>
        <taxon>Tracheophyta</taxon>
        <taxon>Spermatophyta</taxon>
        <taxon>Magnoliopsida</taxon>
        <taxon>eudicotyledons</taxon>
        <taxon>Gunneridae</taxon>
        <taxon>Pentapetalae</taxon>
        <taxon>asterids</taxon>
        <taxon>lamiids</taxon>
        <taxon>Gentianales</taxon>
        <taxon>Rubiaceae</taxon>
        <taxon>Ixoroideae</taxon>
        <taxon>Gardenieae complex</taxon>
        <taxon>Bertiereae - Coffeeae clade</taxon>
        <taxon>Coffeeae</taxon>
        <taxon>Coffea</taxon>
    </lineage>
</organism>
<dbReference type="PANTHER" id="PTHR22762">
    <property type="entry name" value="ALPHA-GLUCOSIDASE"/>
    <property type="match status" value="1"/>
</dbReference>
<feature type="domain" description="Glycoside hydrolase family 31 N-terminal" evidence="7">
    <location>
        <begin position="144"/>
        <end position="321"/>
    </location>
</feature>
<dbReference type="PROSITE" id="PS00129">
    <property type="entry name" value="GLYCOSYL_HYDROL_F31_1"/>
    <property type="match status" value="1"/>
</dbReference>
<dbReference type="RefSeq" id="XP_071921209.1">
    <property type="nucleotide sequence ID" value="XM_072065108.1"/>
</dbReference>
<evidence type="ECO:0000259" key="7">
    <source>
        <dbReference type="Pfam" id="PF13802"/>
    </source>
</evidence>
<gene>
    <name evidence="10" type="primary">LOC140014354</name>
</gene>
<evidence type="ECO:0000256" key="2">
    <source>
        <dbReference type="ARBA" id="ARBA00022801"/>
    </source>
</evidence>
<sequence length="960" mass="108254">MWGIRSNTLFFLCLEEGKQIYNLDSNGIMAFGHKKRRSRSQRLFSASKAILLVLKMTPKLSSLSRRNLHFLQLLLQFQWQLCVLLMVFNLQKSLLAAEEPQEFVDYGYTVKSVGINSAGNSLTAHLELIKNSTVFCPDLPQLLLTASFETNGRLRIRITDPNSRRWEVPYDILPRQPPPPPPHTPPQPPHNRHLLSDRTSDLEFRLSSTTPFGFSVSRLSTGETLFDTTPETNNPNTFLIFKDQYLQLSSSLPSDGANLYGLGEHTKSSFQLKYNQTLTLWNADILSTNIDVNLYGFHPFYMDVRSPNGRSHGVLLLNSNGMDVVYTGDRITYKVIGGIIDLYIFAGPTPNMVVDQYTQLIGRPAAMPYWSFGFHQCRWGYKNVSNLEAVVANYAKAGIPLEVMWTDIDYMDGFKDFTLDPVNFPFDKMKNFVDALHLNSQKYVLIVDPGISINETYGTYIRGKAEDIFIKRDNISYQGVVWPGNVYFPDFVNPAAGLFWSNEINQFHNIVSFDGLWIDMNELSNFITSSPTPSSPLDDPPYKINNHGAKKSITYLTVPATAMHFYDFTEYNVRNLYGFLESRATNQALVKLKGKRPFVLSRSTFVGSGKFTAHWTGDNAATWDDLAYSIPTILSFGLFGIPMVGADICGFSLNTTEELCRRWIQLGAFYPFARDHTTKDSNSQELYLWDSVAASAKKVLGLRYRLLPYFYMLMYEAHTKGTPIARPLFFSFPEDVNTYGISSQYLLGKGVMISPVLKPGAVTVDAYFPAGNWFSLFNHSQSVSLSQGKYVTLDAPPDHINVHVREGNVLAMQGEAMTTEAARKTQFNLLVVLSKNENSTGELFLDDGEEVEMGSEKGRWTLVQFNSHVYKSFVRLETKVVNGNFASSQKWTINKVTFLGLEDVRALKGYQISTSNAQRRNQNAGISSSFKLSGQFASVEVSGLNMLIEEEFKLELNLSV</sequence>
<evidence type="ECO:0000313" key="9">
    <source>
        <dbReference type="Proteomes" id="UP001652660"/>
    </source>
</evidence>
<evidence type="ECO:0000256" key="4">
    <source>
        <dbReference type="RuleBase" id="RU361185"/>
    </source>
</evidence>
<proteinExistence type="inferred from homology"/>
<dbReference type="SUPFAM" id="SSF74650">
    <property type="entry name" value="Galactose mutarotase-like"/>
    <property type="match status" value="1"/>
</dbReference>
<dbReference type="CDD" id="cd14752">
    <property type="entry name" value="GH31_N"/>
    <property type="match status" value="1"/>
</dbReference>
<protein>
    <submittedName>
        <fullName evidence="10">Alpha-glucosidase-like</fullName>
    </submittedName>
</protein>
<reference evidence="10" key="1">
    <citation type="submission" date="2025-08" db="UniProtKB">
        <authorList>
            <consortium name="RefSeq"/>
        </authorList>
    </citation>
    <scope>IDENTIFICATION</scope>
    <source>
        <tissue evidence="10">Leaves</tissue>
    </source>
</reference>
<feature type="compositionally biased region" description="Pro residues" evidence="5">
    <location>
        <begin position="175"/>
        <end position="189"/>
    </location>
</feature>